<dbReference type="GO" id="GO:0016301">
    <property type="term" value="F:kinase activity"/>
    <property type="evidence" value="ECO:0007669"/>
    <property type="project" value="UniProtKB-KW"/>
</dbReference>
<keyword evidence="9 17" id="KW-0418">Kinase</keyword>
<gene>
    <name evidence="17" type="primary">pdsS</name>
    <name evidence="17" type="ORF">ACFO4O_15895</name>
</gene>
<keyword evidence="12" id="KW-0902">Two-component regulatory system</keyword>
<reference evidence="18" key="1">
    <citation type="journal article" date="2019" name="Int. J. Syst. Evol. Microbiol.">
        <title>The Global Catalogue of Microorganisms (GCM) 10K type strain sequencing project: providing services to taxonomists for standard genome sequencing and annotation.</title>
        <authorList>
            <consortium name="The Broad Institute Genomics Platform"/>
            <consortium name="The Broad Institute Genome Sequencing Center for Infectious Disease"/>
            <person name="Wu L."/>
            <person name="Ma J."/>
        </authorList>
    </citation>
    <scope>NUCLEOTIDE SEQUENCE [LARGE SCALE GENOMIC DNA]</scope>
    <source>
        <strain evidence="18">KACC 12507</strain>
    </source>
</reference>
<evidence type="ECO:0000256" key="8">
    <source>
        <dbReference type="ARBA" id="ARBA00022741"/>
    </source>
</evidence>
<keyword evidence="10" id="KW-0067">ATP-binding</keyword>
<dbReference type="NCBIfam" id="TIGR03785">
    <property type="entry name" value="marine_sort_HK"/>
    <property type="match status" value="1"/>
</dbReference>
<evidence type="ECO:0000256" key="3">
    <source>
        <dbReference type="ARBA" id="ARBA00012438"/>
    </source>
</evidence>
<keyword evidence="13 14" id="KW-0472">Membrane</keyword>
<evidence type="ECO:0000256" key="4">
    <source>
        <dbReference type="ARBA" id="ARBA00022475"/>
    </source>
</evidence>
<dbReference type="Gene3D" id="3.30.565.10">
    <property type="entry name" value="Histidine kinase-like ATPase, C-terminal domain"/>
    <property type="match status" value="1"/>
</dbReference>
<evidence type="ECO:0000256" key="13">
    <source>
        <dbReference type="ARBA" id="ARBA00023136"/>
    </source>
</evidence>
<dbReference type="CDD" id="cd09622">
    <property type="entry name" value="CBM9_like_HisKa"/>
    <property type="match status" value="1"/>
</dbReference>
<sequence length="732" mass="82375">MSKRWAIGLRTKLLLFSSFLFVIPYLGYQFVWELETYLRIGQEQTLVGTARAVATALHERPALFDNQSAFLSNVQPGKDLYAHRIRYPIQLDGKLQDWQDYRELTIDYGANNLIEQSTVYNRDSLHFTHMVGQYDNFLYAMFSVTDDAVLYRPQNSLRIDRNDFVQIALIDNTGAFKRYVIAPYQEGWVNAFLLDDDATTFTPLRLETRIQGQWREVSFGYELEIRFPLEMLGSSIAFAIADVDDARSRQIKYIIGSANPSRSQELGTVLVPSPDIERIIKGLQYSNARVWVVDNHMRVLARSGDIQQSDGVADTSINARRSQNTSLVEQSSIWQSIEQQLLLPLYYKILTRPPSEFVDELQDAFALKGKDIANALTGQPDTLWRLSPDNKAVILSAAHPIFIDGEVMGAVVVEQTTNGIRTLRNQALEKQFNFILAVMLLGIVSLFLIASRISSRIRRLRDNTEAAIDVNGKIVGRIPASASGDEIGDLSRSFEQVLNKLSQYNHYLENMASRLSHELRTPVAIVNSSLDNLLLDPDAQDRHVYVERAKQGISRLSKILNSMSEATRLEEAIKRTDKEVFKPAEVVAGCVDGYAMAYPEHQIQFDNNLPTATISGSPELFAQMLDKVMMNALEFSESGQPIVIRIFEKDKKLALSVTNKGPLLPDNMKHQLLESMISVRSNNANQTSHLGLGLFIADMIVSFHGGKLSIENLPDHTGVIVLMSFNCSLKAE</sequence>
<dbReference type="Gene3D" id="1.10.287.130">
    <property type="match status" value="1"/>
</dbReference>
<evidence type="ECO:0000256" key="14">
    <source>
        <dbReference type="SAM" id="Phobius"/>
    </source>
</evidence>
<keyword evidence="18" id="KW-1185">Reference proteome</keyword>
<dbReference type="InterPro" id="IPR036097">
    <property type="entry name" value="HisK_dim/P_sf"/>
</dbReference>
<dbReference type="EMBL" id="JBHSGU010000019">
    <property type="protein sequence ID" value="MFC4701638.1"/>
    <property type="molecule type" value="Genomic_DNA"/>
</dbReference>
<evidence type="ECO:0000313" key="17">
    <source>
        <dbReference type="EMBL" id="MFC4701638.1"/>
    </source>
</evidence>
<dbReference type="CDD" id="cd00075">
    <property type="entry name" value="HATPase"/>
    <property type="match status" value="1"/>
</dbReference>
<evidence type="ECO:0000256" key="6">
    <source>
        <dbReference type="ARBA" id="ARBA00022679"/>
    </source>
</evidence>
<keyword evidence="5" id="KW-0597">Phosphoprotein</keyword>
<dbReference type="PROSITE" id="PS50109">
    <property type="entry name" value="HIS_KIN"/>
    <property type="match status" value="1"/>
</dbReference>
<keyword evidence="8" id="KW-0547">Nucleotide-binding</keyword>
<comment type="catalytic activity">
    <reaction evidence="1">
        <text>ATP + protein L-histidine = ADP + protein N-phospho-L-histidine.</text>
        <dbReference type="EC" id="2.7.13.3"/>
    </reaction>
</comment>
<feature type="transmembrane region" description="Helical" evidence="14">
    <location>
        <begin position="432"/>
        <end position="451"/>
    </location>
</feature>
<dbReference type="InterPro" id="IPR022510">
    <property type="entry name" value="Sortase_His-kinase"/>
</dbReference>
<dbReference type="InterPro" id="IPR036890">
    <property type="entry name" value="HATPase_C_sf"/>
</dbReference>
<keyword evidence="6" id="KW-0808">Transferase</keyword>
<dbReference type="CDD" id="cd00082">
    <property type="entry name" value="HisKA"/>
    <property type="match status" value="1"/>
</dbReference>
<evidence type="ECO:0000256" key="5">
    <source>
        <dbReference type="ARBA" id="ARBA00022553"/>
    </source>
</evidence>
<proteinExistence type="predicted"/>
<evidence type="ECO:0000259" key="15">
    <source>
        <dbReference type="PROSITE" id="PS50109"/>
    </source>
</evidence>
<dbReference type="InterPro" id="IPR050398">
    <property type="entry name" value="HssS/ArlS-like"/>
</dbReference>
<dbReference type="Gene3D" id="6.10.340.10">
    <property type="match status" value="1"/>
</dbReference>
<dbReference type="SUPFAM" id="SSF47384">
    <property type="entry name" value="Homodimeric domain of signal transducing histidine kinase"/>
    <property type="match status" value="1"/>
</dbReference>
<dbReference type="Pfam" id="PF00512">
    <property type="entry name" value="HisKA"/>
    <property type="match status" value="1"/>
</dbReference>
<dbReference type="Pfam" id="PF02518">
    <property type="entry name" value="HATPase_c"/>
    <property type="match status" value="1"/>
</dbReference>
<keyword evidence="4" id="KW-1003">Cell membrane</keyword>
<dbReference type="InterPro" id="IPR003661">
    <property type="entry name" value="HisK_dim/P_dom"/>
</dbReference>
<keyword evidence="11 14" id="KW-1133">Transmembrane helix</keyword>
<dbReference type="PANTHER" id="PTHR45528:SF1">
    <property type="entry name" value="SENSOR HISTIDINE KINASE CPXA"/>
    <property type="match status" value="1"/>
</dbReference>
<dbReference type="PROSITE" id="PS50885">
    <property type="entry name" value="HAMP"/>
    <property type="match status" value="1"/>
</dbReference>
<comment type="subcellular location">
    <subcellularLocation>
        <location evidence="2">Cell membrane</location>
        <topology evidence="2">Multi-pass membrane protein</topology>
    </subcellularLocation>
</comment>
<dbReference type="SUPFAM" id="SSF55874">
    <property type="entry name" value="ATPase domain of HSP90 chaperone/DNA topoisomerase II/histidine kinase"/>
    <property type="match status" value="1"/>
</dbReference>
<dbReference type="Gene3D" id="2.60.40.1190">
    <property type="match status" value="1"/>
</dbReference>
<feature type="domain" description="Histidine kinase" evidence="15">
    <location>
        <begin position="514"/>
        <end position="729"/>
    </location>
</feature>
<evidence type="ECO:0000256" key="11">
    <source>
        <dbReference type="ARBA" id="ARBA00022989"/>
    </source>
</evidence>
<dbReference type="RefSeq" id="WP_382410305.1">
    <property type="nucleotide sequence ID" value="NZ_JBHSGU010000019.1"/>
</dbReference>
<dbReference type="PANTHER" id="PTHR45528">
    <property type="entry name" value="SENSOR HISTIDINE KINASE CPXA"/>
    <property type="match status" value="1"/>
</dbReference>
<protein>
    <recommendedName>
        <fullName evidence="3">histidine kinase</fullName>
        <ecNumber evidence="3">2.7.13.3</ecNumber>
    </recommendedName>
</protein>
<dbReference type="InterPro" id="IPR003594">
    <property type="entry name" value="HATPase_dom"/>
</dbReference>
<dbReference type="Proteomes" id="UP001595897">
    <property type="component" value="Unassembled WGS sequence"/>
</dbReference>
<evidence type="ECO:0000256" key="2">
    <source>
        <dbReference type="ARBA" id="ARBA00004651"/>
    </source>
</evidence>
<evidence type="ECO:0000259" key="16">
    <source>
        <dbReference type="PROSITE" id="PS50885"/>
    </source>
</evidence>
<dbReference type="SUPFAM" id="SSF49344">
    <property type="entry name" value="CBD9-like"/>
    <property type="match status" value="1"/>
</dbReference>
<evidence type="ECO:0000256" key="7">
    <source>
        <dbReference type="ARBA" id="ARBA00022692"/>
    </source>
</evidence>
<evidence type="ECO:0000256" key="12">
    <source>
        <dbReference type="ARBA" id="ARBA00023012"/>
    </source>
</evidence>
<comment type="caution">
    <text evidence="17">The sequence shown here is derived from an EMBL/GenBank/DDBJ whole genome shotgun (WGS) entry which is preliminary data.</text>
</comment>
<evidence type="ECO:0000256" key="1">
    <source>
        <dbReference type="ARBA" id="ARBA00000085"/>
    </source>
</evidence>
<dbReference type="EC" id="2.7.13.3" evidence="3"/>
<evidence type="ECO:0000313" key="18">
    <source>
        <dbReference type="Proteomes" id="UP001595897"/>
    </source>
</evidence>
<evidence type="ECO:0000256" key="10">
    <source>
        <dbReference type="ARBA" id="ARBA00022840"/>
    </source>
</evidence>
<accession>A0ABV9M053</accession>
<keyword evidence="7 14" id="KW-0812">Transmembrane</keyword>
<evidence type="ECO:0000256" key="9">
    <source>
        <dbReference type="ARBA" id="ARBA00022777"/>
    </source>
</evidence>
<feature type="domain" description="HAMP" evidence="16">
    <location>
        <begin position="451"/>
        <end position="506"/>
    </location>
</feature>
<dbReference type="InterPro" id="IPR005467">
    <property type="entry name" value="His_kinase_dom"/>
</dbReference>
<organism evidence="17 18">
    <name type="scientific">Glaciecola siphonariae</name>
    <dbReference type="NCBI Taxonomy" id="521012"/>
    <lineage>
        <taxon>Bacteria</taxon>
        <taxon>Pseudomonadati</taxon>
        <taxon>Pseudomonadota</taxon>
        <taxon>Gammaproteobacteria</taxon>
        <taxon>Alteromonadales</taxon>
        <taxon>Alteromonadaceae</taxon>
        <taxon>Glaciecola</taxon>
    </lineage>
</organism>
<dbReference type="SMART" id="SM00387">
    <property type="entry name" value="HATPase_c"/>
    <property type="match status" value="1"/>
</dbReference>
<name>A0ABV9M053_9ALTE</name>
<dbReference type="SMART" id="SM00388">
    <property type="entry name" value="HisKA"/>
    <property type="match status" value="1"/>
</dbReference>
<dbReference type="InterPro" id="IPR003660">
    <property type="entry name" value="HAMP_dom"/>
</dbReference>